<keyword evidence="1" id="KW-0238">DNA-binding</keyword>
<dbReference type="EMBL" id="QSFV01000016">
    <property type="protein sequence ID" value="RHA80678.1"/>
    <property type="molecule type" value="Genomic_DNA"/>
</dbReference>
<gene>
    <name evidence="1" type="ORF">DW918_06195</name>
</gene>
<protein>
    <submittedName>
        <fullName evidence="1">DNA-binding protein</fullName>
    </submittedName>
</protein>
<accession>A0A413T6N7</accession>
<organism evidence="1 2">
    <name type="scientific">Eubacterium ventriosum</name>
    <dbReference type="NCBI Taxonomy" id="39496"/>
    <lineage>
        <taxon>Bacteria</taxon>
        <taxon>Bacillati</taxon>
        <taxon>Bacillota</taxon>
        <taxon>Clostridia</taxon>
        <taxon>Eubacteriales</taxon>
        <taxon>Eubacteriaceae</taxon>
        <taxon>Eubacterium</taxon>
    </lineage>
</organism>
<comment type="caution">
    <text evidence="1">The sequence shown here is derived from an EMBL/GenBank/DDBJ whole genome shotgun (WGS) entry which is preliminary data.</text>
</comment>
<dbReference type="GO" id="GO:0003677">
    <property type="term" value="F:DNA binding"/>
    <property type="evidence" value="ECO:0007669"/>
    <property type="project" value="UniProtKB-KW"/>
</dbReference>
<sequence>MKNYLISAPEVVELMGVSESMAYRIIKKCNEELAKKGYITSEVKPQRLIYWKEWQ</sequence>
<name>A0A413T6N7_9FIRM</name>
<dbReference type="AlphaFoldDB" id="A0A413T6N7"/>
<dbReference type="RefSeq" id="WP_118030436.1">
    <property type="nucleotide sequence ID" value="NZ_QSFV01000016.1"/>
</dbReference>
<reference evidence="1 2" key="1">
    <citation type="submission" date="2018-08" db="EMBL/GenBank/DDBJ databases">
        <title>A genome reference for cultivated species of the human gut microbiota.</title>
        <authorList>
            <person name="Zou Y."/>
            <person name="Xue W."/>
            <person name="Luo G."/>
        </authorList>
    </citation>
    <scope>NUCLEOTIDE SEQUENCE [LARGE SCALE GENOMIC DNA]</scope>
    <source>
        <strain evidence="1 2">AM42-30</strain>
    </source>
</reference>
<evidence type="ECO:0000313" key="1">
    <source>
        <dbReference type="EMBL" id="RHA80678.1"/>
    </source>
</evidence>
<proteinExistence type="predicted"/>
<evidence type="ECO:0000313" key="2">
    <source>
        <dbReference type="Proteomes" id="UP000285740"/>
    </source>
</evidence>
<dbReference type="Proteomes" id="UP000285740">
    <property type="component" value="Unassembled WGS sequence"/>
</dbReference>